<dbReference type="NCBIfam" id="TIGR02944">
    <property type="entry name" value="suf_reg_Xantho"/>
    <property type="match status" value="1"/>
</dbReference>
<evidence type="ECO:0000313" key="2">
    <source>
        <dbReference type="Proteomes" id="UP000476030"/>
    </source>
</evidence>
<accession>A0A6L8W5A6</accession>
<reference evidence="1 2" key="1">
    <citation type="submission" date="2019-12" db="EMBL/GenBank/DDBJ databases">
        <title>Snethiella sp. nov. sp. isolated from sea sand.</title>
        <authorList>
            <person name="Kim J."/>
            <person name="Jeong S.E."/>
            <person name="Jung H.S."/>
            <person name="Jeon C.O."/>
        </authorList>
    </citation>
    <scope>NUCLEOTIDE SEQUENCE [LARGE SCALE GENOMIC DNA]</scope>
    <source>
        <strain evidence="1 2">DP05</strain>
    </source>
</reference>
<proteinExistence type="predicted"/>
<dbReference type="Gene3D" id="1.10.10.10">
    <property type="entry name" value="Winged helix-like DNA-binding domain superfamily/Winged helix DNA-binding domain"/>
    <property type="match status" value="1"/>
</dbReference>
<name>A0A6L8W5A6_9PROT</name>
<sequence length="157" mass="16958">MIKLSKMTDYGVVIMSEMARLPDRTMTAPDVSLYTGLPVPTAAKILRILAKSPFLQSQRGAHGGYSLTRTPKDISIAEIVRAMEGPVAVTSCVDESELDCSVEASCPMRGGWEKINRALNTALEEVTLADMCHDTENVSTAARPFGITDQPAQTQAE</sequence>
<dbReference type="EMBL" id="WTUW01000002">
    <property type="protein sequence ID" value="MZR30291.1"/>
    <property type="molecule type" value="Genomic_DNA"/>
</dbReference>
<dbReference type="SUPFAM" id="SSF46785">
    <property type="entry name" value="Winged helix' DNA-binding domain"/>
    <property type="match status" value="1"/>
</dbReference>
<dbReference type="GO" id="GO:0003700">
    <property type="term" value="F:DNA-binding transcription factor activity"/>
    <property type="evidence" value="ECO:0007669"/>
    <property type="project" value="TreeGrafter"/>
</dbReference>
<comment type="caution">
    <text evidence="1">The sequence shown here is derived from an EMBL/GenBank/DDBJ whole genome shotgun (WGS) entry which is preliminary data.</text>
</comment>
<dbReference type="NCBIfam" id="TIGR00738">
    <property type="entry name" value="rrf2_super"/>
    <property type="match status" value="1"/>
</dbReference>
<keyword evidence="2" id="KW-1185">Reference proteome</keyword>
<dbReference type="Proteomes" id="UP000476030">
    <property type="component" value="Unassembled WGS sequence"/>
</dbReference>
<dbReference type="PROSITE" id="PS51197">
    <property type="entry name" value="HTH_RRF2_2"/>
    <property type="match status" value="1"/>
</dbReference>
<dbReference type="RefSeq" id="WP_161314887.1">
    <property type="nucleotide sequence ID" value="NZ_WTUW01000002.1"/>
</dbReference>
<dbReference type="PANTHER" id="PTHR33221">
    <property type="entry name" value="WINGED HELIX-TURN-HELIX TRANSCRIPTIONAL REGULATOR, RRF2 FAMILY"/>
    <property type="match status" value="1"/>
</dbReference>
<dbReference type="AlphaFoldDB" id="A0A6L8W5A6"/>
<dbReference type="InterPro" id="IPR014290">
    <property type="entry name" value="SUF_FeS_clus_asmbl_reg"/>
</dbReference>
<dbReference type="PANTHER" id="PTHR33221:SF2">
    <property type="entry name" value="TRANSCRIPTIONAL REGULATOR"/>
    <property type="match status" value="1"/>
</dbReference>
<dbReference type="InterPro" id="IPR000944">
    <property type="entry name" value="Tscrpt_reg_Rrf2"/>
</dbReference>
<evidence type="ECO:0000313" key="1">
    <source>
        <dbReference type="EMBL" id="MZR30291.1"/>
    </source>
</evidence>
<protein>
    <submittedName>
        <fullName evidence="1">SUF system Fe-S cluster assembly regulator</fullName>
    </submittedName>
</protein>
<dbReference type="Pfam" id="PF02082">
    <property type="entry name" value="Rrf2"/>
    <property type="match status" value="1"/>
</dbReference>
<organism evidence="1 2">
    <name type="scientific">Sneathiella litorea</name>
    <dbReference type="NCBI Taxonomy" id="2606216"/>
    <lineage>
        <taxon>Bacteria</taxon>
        <taxon>Pseudomonadati</taxon>
        <taxon>Pseudomonadota</taxon>
        <taxon>Alphaproteobacteria</taxon>
        <taxon>Sneathiellales</taxon>
        <taxon>Sneathiellaceae</taxon>
        <taxon>Sneathiella</taxon>
    </lineage>
</organism>
<dbReference type="GO" id="GO:0005829">
    <property type="term" value="C:cytosol"/>
    <property type="evidence" value="ECO:0007669"/>
    <property type="project" value="TreeGrafter"/>
</dbReference>
<dbReference type="InterPro" id="IPR036388">
    <property type="entry name" value="WH-like_DNA-bd_sf"/>
</dbReference>
<dbReference type="InterPro" id="IPR036390">
    <property type="entry name" value="WH_DNA-bd_sf"/>
</dbReference>
<gene>
    <name evidence="1" type="ORF">GQE98_06540</name>
</gene>